<evidence type="ECO:0000256" key="2">
    <source>
        <dbReference type="ARBA" id="ARBA00022448"/>
    </source>
</evidence>
<evidence type="ECO:0000256" key="3">
    <source>
        <dbReference type="ARBA" id="ARBA00022461"/>
    </source>
</evidence>
<evidence type="ECO:0000256" key="10">
    <source>
        <dbReference type="ARBA" id="ARBA00023303"/>
    </source>
</evidence>
<evidence type="ECO:0000256" key="7">
    <source>
        <dbReference type="ARBA" id="ARBA00023065"/>
    </source>
</evidence>
<comment type="caution">
    <text evidence="13">The sequence shown here is derived from an EMBL/GenBank/DDBJ whole genome shotgun (WGS) entry which is preliminary data.</text>
</comment>
<dbReference type="PANTHER" id="PTHR11690">
    <property type="entry name" value="AMILORIDE-SENSITIVE SODIUM CHANNEL-RELATED"/>
    <property type="match status" value="1"/>
</dbReference>
<dbReference type="Proteomes" id="UP000663845">
    <property type="component" value="Unassembled WGS sequence"/>
</dbReference>
<organism evidence="13 14">
    <name type="scientific">Adineta steineri</name>
    <dbReference type="NCBI Taxonomy" id="433720"/>
    <lineage>
        <taxon>Eukaryota</taxon>
        <taxon>Metazoa</taxon>
        <taxon>Spiralia</taxon>
        <taxon>Gnathifera</taxon>
        <taxon>Rotifera</taxon>
        <taxon>Eurotatoria</taxon>
        <taxon>Bdelloidea</taxon>
        <taxon>Adinetida</taxon>
        <taxon>Adinetidae</taxon>
        <taxon>Adineta</taxon>
    </lineage>
</organism>
<comment type="subcellular location">
    <subcellularLocation>
        <location evidence="1">Membrane</location>
        <topology evidence="1">Multi-pass membrane protein</topology>
    </subcellularLocation>
</comment>
<name>A0A815WDD0_9BILA</name>
<dbReference type="Pfam" id="PF00858">
    <property type="entry name" value="ASC"/>
    <property type="match status" value="1"/>
</dbReference>
<accession>A0A815WDD0</accession>
<keyword evidence="10 11" id="KW-0407">Ion channel</keyword>
<evidence type="ECO:0000256" key="9">
    <source>
        <dbReference type="ARBA" id="ARBA00023201"/>
    </source>
</evidence>
<proteinExistence type="inferred from homology"/>
<gene>
    <name evidence="13" type="ORF">JYZ213_LOCUS45851</name>
</gene>
<keyword evidence="2 11" id="KW-0813">Transport</keyword>
<feature type="transmembrane region" description="Helical" evidence="12">
    <location>
        <begin position="46"/>
        <end position="66"/>
    </location>
</feature>
<dbReference type="PANTHER" id="PTHR11690:SF248">
    <property type="entry name" value="PICKPOCKET 17, ISOFORM A"/>
    <property type="match status" value="1"/>
</dbReference>
<dbReference type="EMBL" id="CAJNOG010004623">
    <property type="protein sequence ID" value="CAF1543387.1"/>
    <property type="molecule type" value="Genomic_DNA"/>
</dbReference>
<keyword evidence="5 12" id="KW-1133">Transmembrane helix</keyword>
<keyword evidence="6" id="KW-0915">Sodium</keyword>
<dbReference type="AlphaFoldDB" id="A0A815WDD0"/>
<protein>
    <submittedName>
        <fullName evidence="13">Uncharacterized protein</fullName>
    </submittedName>
</protein>
<evidence type="ECO:0000256" key="1">
    <source>
        <dbReference type="ARBA" id="ARBA00004141"/>
    </source>
</evidence>
<dbReference type="Gene3D" id="1.10.287.770">
    <property type="entry name" value="YojJ-like"/>
    <property type="match status" value="1"/>
</dbReference>
<reference evidence="13" key="1">
    <citation type="submission" date="2021-02" db="EMBL/GenBank/DDBJ databases">
        <authorList>
            <person name="Nowell W R."/>
        </authorList>
    </citation>
    <scope>NUCLEOTIDE SEQUENCE</scope>
</reference>
<evidence type="ECO:0000256" key="5">
    <source>
        <dbReference type="ARBA" id="ARBA00022989"/>
    </source>
</evidence>
<dbReference type="GO" id="GO:0005886">
    <property type="term" value="C:plasma membrane"/>
    <property type="evidence" value="ECO:0007669"/>
    <property type="project" value="TreeGrafter"/>
</dbReference>
<keyword evidence="9 11" id="KW-0739">Sodium transport</keyword>
<evidence type="ECO:0000313" key="14">
    <source>
        <dbReference type="Proteomes" id="UP000663845"/>
    </source>
</evidence>
<dbReference type="GO" id="GO:0015280">
    <property type="term" value="F:ligand-gated sodium channel activity"/>
    <property type="evidence" value="ECO:0007669"/>
    <property type="project" value="TreeGrafter"/>
</dbReference>
<keyword evidence="3 11" id="KW-0894">Sodium channel</keyword>
<evidence type="ECO:0000313" key="13">
    <source>
        <dbReference type="EMBL" id="CAF1543387.1"/>
    </source>
</evidence>
<keyword evidence="7 11" id="KW-0406">Ion transport</keyword>
<evidence type="ECO:0000256" key="12">
    <source>
        <dbReference type="SAM" id="Phobius"/>
    </source>
</evidence>
<dbReference type="PRINTS" id="PR01078">
    <property type="entry name" value="AMINACHANNEL"/>
</dbReference>
<feature type="non-terminal residue" evidence="13">
    <location>
        <position position="1"/>
    </location>
</feature>
<evidence type="ECO:0000256" key="8">
    <source>
        <dbReference type="ARBA" id="ARBA00023136"/>
    </source>
</evidence>
<evidence type="ECO:0000256" key="6">
    <source>
        <dbReference type="ARBA" id="ARBA00023053"/>
    </source>
</evidence>
<evidence type="ECO:0000256" key="4">
    <source>
        <dbReference type="ARBA" id="ARBA00022692"/>
    </source>
</evidence>
<dbReference type="InterPro" id="IPR001873">
    <property type="entry name" value="ENaC"/>
</dbReference>
<keyword evidence="4 11" id="KW-0812">Transmembrane</keyword>
<comment type="similarity">
    <text evidence="11">Belongs to the amiloride-sensitive sodium channel (TC 1.A.6) family.</text>
</comment>
<sequence length="79" mass="9188">TWSSDIQANYVGIDVVCESTRVETYTQQASISIVDVISNVGGQTGLWMGISFLSLMEIVEMLYRLLRYQYHRIRRRLQQ</sequence>
<evidence type="ECO:0000256" key="11">
    <source>
        <dbReference type="RuleBase" id="RU000679"/>
    </source>
</evidence>
<keyword evidence="8 12" id="KW-0472">Membrane</keyword>